<protein>
    <submittedName>
        <fullName evidence="1">Uncharacterized protein</fullName>
    </submittedName>
</protein>
<evidence type="ECO:0000313" key="1">
    <source>
        <dbReference type="EMBL" id="EMT36754.1"/>
    </source>
</evidence>
<organism evidence="1 2">
    <name type="scientific">Mycobacterium orygis 112400015</name>
    <dbReference type="NCBI Taxonomy" id="1305739"/>
    <lineage>
        <taxon>Bacteria</taxon>
        <taxon>Bacillati</taxon>
        <taxon>Actinomycetota</taxon>
        <taxon>Actinomycetes</taxon>
        <taxon>Mycobacteriales</taxon>
        <taxon>Mycobacteriaceae</taxon>
        <taxon>Mycobacterium</taxon>
        <taxon>Mycobacterium tuberculosis complex</taxon>
    </lineage>
</organism>
<sequence length="82" mass="9350">MPDSWPVVCVDDWSVAGLETQGQHPHDWLKHSSQKRTWLFKPARPERDRLLGEDVAEKLASELARLRDVSTTRGEAHPSCKC</sequence>
<reference evidence="2" key="2">
    <citation type="submission" date="2013-04" db="EMBL/GenBank/DDBJ databases">
        <title>Non-Mycobacterium tuberculosis sensu stricto in a globally representative population.</title>
        <authorList>
            <person name="Stone M.J."/>
            <person name="Brown T.J."/>
            <person name="Drobniewski F.A."/>
        </authorList>
    </citation>
    <scope>NUCLEOTIDE SEQUENCE [LARGE SCALE GENOMIC DNA]</scope>
    <source>
        <strain evidence="2">112400015</strain>
    </source>
</reference>
<gene>
    <name evidence="1" type="ORF">MORY_05963</name>
</gene>
<name>A0A829CEK3_9MYCO</name>
<reference evidence="1 2" key="1">
    <citation type="submission" date="2013-03" db="EMBL/GenBank/DDBJ databases">
        <authorList>
            <person name="Casali N."/>
            <person name="Drobniewski F.A."/>
        </authorList>
    </citation>
    <scope>NUCLEOTIDE SEQUENCE [LARGE SCALE GENOMIC DNA]</scope>
    <source>
        <strain evidence="1 2">112400015</strain>
    </source>
</reference>
<accession>A0A829CEK3</accession>
<evidence type="ECO:0000313" key="2">
    <source>
        <dbReference type="Proteomes" id="UP000012070"/>
    </source>
</evidence>
<dbReference type="AlphaFoldDB" id="A0A829CEK3"/>
<proteinExistence type="predicted"/>
<comment type="caution">
    <text evidence="1">The sequence shown here is derived from an EMBL/GenBank/DDBJ whole genome shotgun (WGS) entry which is preliminary data.</text>
</comment>
<dbReference type="EMBL" id="APKD01000013">
    <property type="protein sequence ID" value="EMT36754.1"/>
    <property type="molecule type" value="Genomic_DNA"/>
</dbReference>
<dbReference type="Proteomes" id="UP000012070">
    <property type="component" value="Unassembled WGS sequence"/>
</dbReference>